<dbReference type="InterPro" id="IPR012440">
    <property type="entry name" value="DUF1641"/>
</dbReference>
<feature type="region of interest" description="Disordered" evidence="1">
    <location>
        <begin position="1"/>
        <end position="27"/>
    </location>
</feature>
<gene>
    <name evidence="2" type="ORF">AM231_24065</name>
</gene>
<dbReference type="PANTHER" id="PTHR39180">
    <property type="match status" value="1"/>
</dbReference>
<protein>
    <recommendedName>
        <fullName evidence="4">DUF1641 domain-containing protein</fullName>
    </recommendedName>
</protein>
<dbReference type="PATRIC" id="fig|1705565.3.peg.976"/>
<accession>A0A0M1N4A2</accession>
<dbReference type="RefSeq" id="WP_054404867.1">
    <property type="nucleotide sequence ID" value="NZ_JBCMXJ010000026.1"/>
</dbReference>
<dbReference type="Proteomes" id="UP000036932">
    <property type="component" value="Unassembled WGS sequence"/>
</dbReference>
<dbReference type="Pfam" id="PF07849">
    <property type="entry name" value="DUF1641"/>
    <property type="match status" value="1"/>
</dbReference>
<dbReference type="AlphaFoldDB" id="A0A0M1N4A2"/>
<comment type="caution">
    <text evidence="2">The sequence shown here is derived from an EMBL/GenBank/DDBJ whole genome shotgun (WGS) entry which is preliminary data.</text>
</comment>
<name>A0A0M1N4A2_9BACL</name>
<evidence type="ECO:0000313" key="2">
    <source>
        <dbReference type="EMBL" id="KOR76997.1"/>
    </source>
</evidence>
<organism evidence="2 3">
    <name type="scientific">Paenibacillus solani</name>
    <dbReference type="NCBI Taxonomy" id="1705565"/>
    <lineage>
        <taxon>Bacteria</taxon>
        <taxon>Bacillati</taxon>
        <taxon>Bacillota</taxon>
        <taxon>Bacilli</taxon>
        <taxon>Bacillales</taxon>
        <taxon>Paenibacillaceae</taxon>
        <taxon>Paenibacillus</taxon>
    </lineage>
</organism>
<reference evidence="3" key="1">
    <citation type="submission" date="2015-08" db="EMBL/GenBank/DDBJ databases">
        <title>Genome sequencing project for genomic taxonomy and phylogenomics of Bacillus-like bacteria.</title>
        <authorList>
            <person name="Liu B."/>
            <person name="Wang J."/>
            <person name="Zhu Y."/>
            <person name="Liu G."/>
            <person name="Chen Q."/>
            <person name="Chen Z."/>
            <person name="Lan J."/>
            <person name="Che J."/>
            <person name="Ge C."/>
            <person name="Shi H."/>
            <person name="Pan Z."/>
            <person name="Liu X."/>
        </authorList>
    </citation>
    <scope>NUCLEOTIDE SEQUENCE [LARGE SCALE GENOMIC DNA]</scope>
    <source>
        <strain evidence="3">FJAT-22460</strain>
    </source>
</reference>
<feature type="compositionally biased region" description="Polar residues" evidence="1">
    <location>
        <begin position="1"/>
        <end position="18"/>
    </location>
</feature>
<sequence>MTETSSPQPSENSENVVGNQEAAASSRPDVLLEQLLKPEVQESLTTLVDNLPKLTEMLAVMTKAYDFGKSVATDPVLAEDTMASLSGFAKPITTTAKSVASAAIEAGDRVHAQGDQAQIGVFGLMKMLKDPQVQKGLRYAQAFLDVLNERDQQNKR</sequence>
<dbReference type="EMBL" id="LIUT01000006">
    <property type="protein sequence ID" value="KOR76997.1"/>
    <property type="molecule type" value="Genomic_DNA"/>
</dbReference>
<dbReference type="OrthoDB" id="2374761at2"/>
<evidence type="ECO:0000256" key="1">
    <source>
        <dbReference type="SAM" id="MobiDB-lite"/>
    </source>
</evidence>
<keyword evidence="3" id="KW-1185">Reference proteome</keyword>
<evidence type="ECO:0008006" key="4">
    <source>
        <dbReference type="Google" id="ProtNLM"/>
    </source>
</evidence>
<proteinExistence type="predicted"/>
<evidence type="ECO:0000313" key="3">
    <source>
        <dbReference type="Proteomes" id="UP000036932"/>
    </source>
</evidence>
<dbReference type="PANTHER" id="PTHR39180:SF2">
    <property type="entry name" value="DUF1641 DOMAIN-CONTAINING PROTEIN"/>
    <property type="match status" value="1"/>
</dbReference>